<sequence length="133" mass="13718">MSAPAVLPHVDAVTAALTGAGLAVGLGGAPKTVPTSGIYTAVYADGGQALPESLADRRTGLQLLFQVTCVAPTAEKALWAADKTRAALAAPLAVPGRALWRAEELGGPPLARDDDVTPPLYFLPIQYRLRSTT</sequence>
<evidence type="ECO:0000313" key="1">
    <source>
        <dbReference type="EMBL" id="GAA2484599.1"/>
    </source>
</evidence>
<dbReference type="Proteomes" id="UP001501358">
    <property type="component" value="Unassembled WGS sequence"/>
</dbReference>
<dbReference type="EMBL" id="BAAATA010000009">
    <property type="protein sequence ID" value="GAA2484599.1"/>
    <property type="molecule type" value="Genomic_DNA"/>
</dbReference>
<name>A0ABN3LLN0_9ACTN</name>
<comment type="caution">
    <text evidence="1">The sequence shown here is derived from an EMBL/GenBank/DDBJ whole genome shotgun (WGS) entry which is preliminary data.</text>
</comment>
<protein>
    <recommendedName>
        <fullName evidence="3">DUF3168 domain-containing protein</fullName>
    </recommendedName>
</protein>
<reference evidence="1 2" key="1">
    <citation type="journal article" date="2019" name="Int. J. Syst. Evol. Microbiol.">
        <title>The Global Catalogue of Microorganisms (GCM) 10K type strain sequencing project: providing services to taxonomists for standard genome sequencing and annotation.</title>
        <authorList>
            <consortium name="The Broad Institute Genomics Platform"/>
            <consortium name="The Broad Institute Genome Sequencing Center for Infectious Disease"/>
            <person name="Wu L."/>
            <person name="Ma J."/>
        </authorList>
    </citation>
    <scope>NUCLEOTIDE SEQUENCE [LARGE SCALE GENOMIC DNA]</scope>
    <source>
        <strain evidence="1 2">JCM 6307</strain>
    </source>
</reference>
<gene>
    <name evidence="1" type="ORF">GCM10010406_21080</name>
</gene>
<keyword evidence="2" id="KW-1185">Reference proteome</keyword>
<dbReference type="RefSeq" id="WP_344382894.1">
    <property type="nucleotide sequence ID" value="NZ_BAAATA010000009.1"/>
</dbReference>
<evidence type="ECO:0008006" key="3">
    <source>
        <dbReference type="Google" id="ProtNLM"/>
    </source>
</evidence>
<organism evidence="1 2">
    <name type="scientific">Streptomyces thermolineatus</name>
    <dbReference type="NCBI Taxonomy" id="44033"/>
    <lineage>
        <taxon>Bacteria</taxon>
        <taxon>Bacillati</taxon>
        <taxon>Actinomycetota</taxon>
        <taxon>Actinomycetes</taxon>
        <taxon>Kitasatosporales</taxon>
        <taxon>Streptomycetaceae</taxon>
        <taxon>Streptomyces</taxon>
    </lineage>
</organism>
<evidence type="ECO:0000313" key="2">
    <source>
        <dbReference type="Proteomes" id="UP001501358"/>
    </source>
</evidence>
<accession>A0ABN3LLN0</accession>
<proteinExistence type="predicted"/>